<sequence>MAGGPQTGGLTCASSEPCASTIACRSCFPTAATESGGTWEAPTWKASVRAAMGSLFYKAPRRASAPASCSARRKPAATTPSMERATLSRIAVKDITASSTPPVLRWTCRNQTKCFAKCNAARLSQATIRTAPSGRFSSGRTLLALPMLIGEDAAMHA</sequence>
<accession>A0A812K286</accession>
<name>A0A812K286_9DINO</name>
<comment type="caution">
    <text evidence="1">The sequence shown here is derived from an EMBL/GenBank/DDBJ whole genome shotgun (WGS) entry which is preliminary data.</text>
</comment>
<evidence type="ECO:0000313" key="1">
    <source>
        <dbReference type="EMBL" id="CAE7218910.1"/>
    </source>
</evidence>
<gene>
    <name evidence="1" type="ORF">SNEC2469_LOCUS2681</name>
</gene>
<evidence type="ECO:0000313" key="2">
    <source>
        <dbReference type="Proteomes" id="UP000601435"/>
    </source>
</evidence>
<proteinExistence type="predicted"/>
<organism evidence="1 2">
    <name type="scientific">Symbiodinium necroappetens</name>
    <dbReference type="NCBI Taxonomy" id="1628268"/>
    <lineage>
        <taxon>Eukaryota</taxon>
        <taxon>Sar</taxon>
        <taxon>Alveolata</taxon>
        <taxon>Dinophyceae</taxon>
        <taxon>Suessiales</taxon>
        <taxon>Symbiodiniaceae</taxon>
        <taxon>Symbiodinium</taxon>
    </lineage>
</organism>
<dbReference type="AlphaFoldDB" id="A0A812K286"/>
<keyword evidence="2" id="KW-1185">Reference proteome</keyword>
<dbReference type="EMBL" id="CAJNJA010007012">
    <property type="protein sequence ID" value="CAE7218910.1"/>
    <property type="molecule type" value="Genomic_DNA"/>
</dbReference>
<protein>
    <submittedName>
        <fullName evidence="1">Uncharacterized protein</fullName>
    </submittedName>
</protein>
<dbReference type="Proteomes" id="UP000601435">
    <property type="component" value="Unassembled WGS sequence"/>
</dbReference>
<reference evidence="1" key="1">
    <citation type="submission" date="2021-02" db="EMBL/GenBank/DDBJ databases">
        <authorList>
            <person name="Dougan E. K."/>
            <person name="Rhodes N."/>
            <person name="Thang M."/>
            <person name="Chan C."/>
        </authorList>
    </citation>
    <scope>NUCLEOTIDE SEQUENCE</scope>
</reference>